<dbReference type="STRING" id="641691.SAMN05421636_104310"/>
<dbReference type="OrthoDB" id="9798632at2"/>
<dbReference type="Pfam" id="PF13460">
    <property type="entry name" value="NAD_binding_10"/>
    <property type="match status" value="1"/>
</dbReference>
<feature type="domain" description="NAD(P)-binding" evidence="1">
    <location>
        <begin position="9"/>
        <end position="162"/>
    </location>
</feature>
<evidence type="ECO:0000259" key="1">
    <source>
        <dbReference type="Pfam" id="PF13460"/>
    </source>
</evidence>
<dbReference type="AlphaFoldDB" id="A0A1G7BX34"/>
<sequence length="221" mass="24550">MKKTAIILGATGLTGGIILQKLIGDDRYGNIKLFSRSKIEGLPNKVEQFIGDLLELEQFKANFIADEIYCCIGTTKEKTPEKTLYKKIDYGIPVAAAKLAKTNGVNTFLVISAIGANTNSTTFYTKTKGEMERDVLQQNLKNTFILRPSLIDGNRNENRTLEKIGLYVLKVLQPLFMGKLKQYKIIKAETIAQAMIHLANTLNHSEVIISSDHITTLGNNN</sequence>
<dbReference type="InterPro" id="IPR036291">
    <property type="entry name" value="NAD(P)-bd_dom_sf"/>
</dbReference>
<dbReference type="PANTHER" id="PTHR14097:SF7">
    <property type="entry name" value="OXIDOREDUCTASE HTATIP2"/>
    <property type="match status" value="1"/>
</dbReference>
<proteinExistence type="predicted"/>
<name>A0A1G7BX34_9FLAO</name>
<keyword evidence="3" id="KW-1185">Reference proteome</keyword>
<dbReference type="PANTHER" id="PTHR14097">
    <property type="entry name" value="OXIDOREDUCTASE HTATIP2"/>
    <property type="match status" value="1"/>
</dbReference>
<reference evidence="2 3" key="1">
    <citation type="submission" date="2016-10" db="EMBL/GenBank/DDBJ databases">
        <authorList>
            <person name="de Groot N.N."/>
        </authorList>
    </citation>
    <scope>NUCLEOTIDE SEQUENCE [LARGE SCALE GENOMIC DNA]</scope>
    <source>
        <strain evidence="2 3">DSM 23421</strain>
    </source>
</reference>
<dbReference type="InterPro" id="IPR016040">
    <property type="entry name" value="NAD(P)-bd_dom"/>
</dbReference>
<organism evidence="2 3">
    <name type="scientific">Pricia antarctica</name>
    <dbReference type="NCBI Taxonomy" id="641691"/>
    <lineage>
        <taxon>Bacteria</taxon>
        <taxon>Pseudomonadati</taxon>
        <taxon>Bacteroidota</taxon>
        <taxon>Flavobacteriia</taxon>
        <taxon>Flavobacteriales</taxon>
        <taxon>Flavobacteriaceae</taxon>
        <taxon>Pricia</taxon>
    </lineage>
</organism>
<gene>
    <name evidence="2" type="ORF">SAMN05421636_104310</name>
</gene>
<dbReference type="SUPFAM" id="SSF51735">
    <property type="entry name" value="NAD(P)-binding Rossmann-fold domains"/>
    <property type="match status" value="1"/>
</dbReference>
<protein>
    <submittedName>
        <fullName evidence="2">NAD(P)H-binding</fullName>
    </submittedName>
</protein>
<dbReference type="EMBL" id="FNAO01000004">
    <property type="protein sequence ID" value="SDE30956.1"/>
    <property type="molecule type" value="Genomic_DNA"/>
</dbReference>
<dbReference type="RefSeq" id="WP_091867918.1">
    <property type="nucleotide sequence ID" value="NZ_FNAO01000004.1"/>
</dbReference>
<evidence type="ECO:0000313" key="3">
    <source>
        <dbReference type="Proteomes" id="UP000199109"/>
    </source>
</evidence>
<dbReference type="Proteomes" id="UP000199109">
    <property type="component" value="Unassembled WGS sequence"/>
</dbReference>
<dbReference type="Gene3D" id="3.40.50.720">
    <property type="entry name" value="NAD(P)-binding Rossmann-like Domain"/>
    <property type="match status" value="1"/>
</dbReference>
<accession>A0A1G7BX34</accession>
<evidence type="ECO:0000313" key="2">
    <source>
        <dbReference type="EMBL" id="SDE30956.1"/>
    </source>
</evidence>